<accession>A0A291W5D8</accession>
<dbReference type="PROSITE" id="PS51674">
    <property type="entry name" value="4FE4S_WBL"/>
    <property type="match status" value="1"/>
</dbReference>
<evidence type="ECO:0000313" key="3">
    <source>
        <dbReference type="EMBL" id="ATM24762.1"/>
    </source>
</evidence>
<evidence type="ECO:0000256" key="1">
    <source>
        <dbReference type="SAM" id="MobiDB-lite"/>
    </source>
</evidence>
<organism evidence="3 4">
    <name type="scientific">Streptomyces alboflavus</name>
    <dbReference type="NCBI Taxonomy" id="67267"/>
    <lineage>
        <taxon>Bacteria</taxon>
        <taxon>Bacillati</taxon>
        <taxon>Actinomycetota</taxon>
        <taxon>Actinomycetes</taxon>
        <taxon>Kitasatosporales</taxon>
        <taxon>Streptomycetaceae</taxon>
        <taxon>Streptomyces</taxon>
    </lineage>
</organism>
<keyword evidence="3" id="KW-0614">Plasmid</keyword>
<proteinExistence type="predicted"/>
<reference evidence="3 4" key="1">
    <citation type="submission" date="2017-10" db="EMBL/GenBank/DDBJ databases">
        <title>Streptomyces alboflavus Genome sequencing and assembly.</title>
        <authorList>
            <person name="Wang Y."/>
            <person name="Du B."/>
            <person name="Ding Y."/>
            <person name="Liu H."/>
            <person name="Hou Q."/>
            <person name="Liu K."/>
            <person name="Wang C."/>
            <person name="Yao L."/>
        </authorList>
    </citation>
    <scope>NUCLEOTIDE SEQUENCE [LARGE SCALE GENOMIC DNA]</scope>
    <source>
        <strain evidence="3 4">MDJK44</strain>
        <plasmid evidence="4">Plasmid pmdjk44.1</plasmid>
    </source>
</reference>
<sequence length="215" mass="23641">MTSMAAGRPAQGAASQNHPADEIARELARSYPVVVLAADGYLTGPDGRSVAAQMREPELASALRLGRCSGTNDTDCFYRREDEETEEWHGRREQTIAQYCAGCPVAAACLELALRYPEEPQDLAVRGGAAEEDQLALRSEEADRLAAAVIRDHGPDEWRARRLDAAREVQTLARTCIGFSVPAKYRERNHVDTVAAARRLRKLTAEHRRATGWAA</sequence>
<protein>
    <recommendedName>
        <fullName evidence="2">4Fe-4S Wbl-type domain-containing protein</fullName>
    </recommendedName>
</protein>
<dbReference type="Proteomes" id="UP000195880">
    <property type="component" value="Plasmid pMDJK44.1"/>
</dbReference>
<gene>
    <name evidence="3" type="ORF">SMD44_p10263</name>
</gene>
<dbReference type="RefSeq" id="WP_159399822.1">
    <property type="nucleotide sequence ID" value="NZ_CP023976.1"/>
</dbReference>
<dbReference type="OrthoDB" id="4298954at2"/>
<dbReference type="InterPro" id="IPR034768">
    <property type="entry name" value="4FE4S_WBL"/>
</dbReference>
<dbReference type="KEGG" id="salf:SMD44_p10263"/>
<feature type="domain" description="4Fe-4S Wbl-type" evidence="2">
    <location>
        <begin position="67"/>
        <end position="136"/>
    </location>
</feature>
<dbReference type="Pfam" id="PF02467">
    <property type="entry name" value="Whib"/>
    <property type="match status" value="1"/>
</dbReference>
<geneLocation type="plasmid" evidence="4">
    <name>pmdjk44.1</name>
</geneLocation>
<feature type="region of interest" description="Disordered" evidence="1">
    <location>
        <begin position="1"/>
        <end position="20"/>
    </location>
</feature>
<dbReference type="EMBL" id="CP023976">
    <property type="protein sequence ID" value="ATM24762.1"/>
    <property type="molecule type" value="Genomic_DNA"/>
</dbReference>
<keyword evidence="4" id="KW-1185">Reference proteome</keyword>
<name>A0A291W5D8_9ACTN</name>
<dbReference type="AlphaFoldDB" id="A0A291W5D8"/>
<evidence type="ECO:0000259" key="2">
    <source>
        <dbReference type="PROSITE" id="PS51674"/>
    </source>
</evidence>
<evidence type="ECO:0000313" key="4">
    <source>
        <dbReference type="Proteomes" id="UP000195880"/>
    </source>
</evidence>